<accession>A0A0J1GFJ5</accession>
<comment type="caution">
    <text evidence="4">The sequence shown here is derived from an EMBL/GenBank/DDBJ whole genome shotgun (WGS) entry which is preliminary data.</text>
</comment>
<dbReference type="SUPFAM" id="SSF53300">
    <property type="entry name" value="vWA-like"/>
    <property type="match status" value="1"/>
</dbReference>
<dbReference type="InterPro" id="IPR050768">
    <property type="entry name" value="UPF0353/GerABKA_families"/>
</dbReference>
<dbReference type="OrthoDB" id="9807628at2"/>
<proteinExistence type="predicted"/>
<evidence type="ECO:0000256" key="2">
    <source>
        <dbReference type="SAM" id="Phobius"/>
    </source>
</evidence>
<dbReference type="PROSITE" id="PS50234">
    <property type="entry name" value="VWFA"/>
    <property type="match status" value="1"/>
</dbReference>
<sequence length="587" mass="65108">MVDGSFFDNQNLQAFFTQFHFIRPYWLLALLPLCAVVYWRWREDSQPRWQSILPDHLRRALTVGDQGWRKQLPLKVLALIMTLAIVVCAGPTWQRQASPFGEDKAFMLVVLDNSESMLQTDLPPSRLERSKQKIRDLLALRDGGKAGLVVYAGTAHIAMPVTQDSRVFAPFLAAIAPDIMPIEGKAAEQALPLIADQLQAAPGSTVLLVTDGASQRTIDAYGEYFANNPYQLLILAAGNADVASPDPVDMKALDALASASNGRVVAVTVDSSDVEALNRYIERNMQLNGESAMPWKDMGYGLLLPIALILLLWFRRGWLVQWSWVAMVSLSLLLSAVFSASLLYAPAANAQPVEMKAKQTEPVETLTALDKAAQWWWDLWLTPDQQGQRLFNHSEYLAAGQHFEDPLRKGIAYYYAGEFKLAHTAFIQVDTDRGQYYAASALARQREYVAARDLLKTMLDKPGLDPALKSDVAHNYRVLSGIVDDINQFSESQAGSSDGPEQSFELGDEPQTAEGADEKTSAELMVKEHLSASELLGSDDLADKWLKRVEADPKYFLKAKFQLQLLDRDQQDDPNTAGDPNDGGTSE</sequence>
<organism evidence="4 5">
    <name type="scientific">Photobacterium aphoticum</name>
    <dbReference type="NCBI Taxonomy" id="754436"/>
    <lineage>
        <taxon>Bacteria</taxon>
        <taxon>Pseudomonadati</taxon>
        <taxon>Pseudomonadota</taxon>
        <taxon>Gammaproteobacteria</taxon>
        <taxon>Vibrionales</taxon>
        <taxon>Vibrionaceae</taxon>
        <taxon>Photobacterium</taxon>
    </lineage>
</organism>
<dbReference type="Gene3D" id="3.40.50.410">
    <property type="entry name" value="von Willebrand factor, type A domain"/>
    <property type="match status" value="1"/>
</dbReference>
<feature type="transmembrane region" description="Helical" evidence="2">
    <location>
        <begin position="298"/>
        <end position="315"/>
    </location>
</feature>
<feature type="compositionally biased region" description="Polar residues" evidence="1">
    <location>
        <begin position="490"/>
        <end position="500"/>
    </location>
</feature>
<feature type="transmembrane region" description="Helical" evidence="2">
    <location>
        <begin position="76"/>
        <end position="93"/>
    </location>
</feature>
<dbReference type="Pfam" id="PF13519">
    <property type="entry name" value="VWA_2"/>
    <property type="match status" value="1"/>
</dbReference>
<feature type="region of interest" description="Disordered" evidence="1">
    <location>
        <begin position="490"/>
        <end position="519"/>
    </location>
</feature>
<keyword evidence="2" id="KW-1133">Transmembrane helix</keyword>
<evidence type="ECO:0000313" key="5">
    <source>
        <dbReference type="Proteomes" id="UP000036426"/>
    </source>
</evidence>
<keyword evidence="2" id="KW-0472">Membrane</keyword>
<protein>
    <recommendedName>
        <fullName evidence="3">VWFA domain-containing protein</fullName>
    </recommendedName>
</protein>
<dbReference type="PANTHER" id="PTHR22550">
    <property type="entry name" value="SPORE GERMINATION PROTEIN"/>
    <property type="match status" value="1"/>
</dbReference>
<dbReference type="PANTHER" id="PTHR22550:SF14">
    <property type="entry name" value="VWFA DOMAIN-CONTAINING PROTEIN"/>
    <property type="match status" value="1"/>
</dbReference>
<feature type="domain" description="VWFA" evidence="3">
    <location>
        <begin position="106"/>
        <end position="285"/>
    </location>
</feature>
<keyword evidence="2" id="KW-0812">Transmembrane</keyword>
<reference evidence="4 5" key="1">
    <citation type="submission" date="2015-05" db="EMBL/GenBank/DDBJ databases">
        <title>Photobacterium galathea sp. nov.</title>
        <authorList>
            <person name="Machado H."/>
            <person name="Gram L."/>
        </authorList>
    </citation>
    <scope>NUCLEOTIDE SEQUENCE [LARGE SCALE GENOMIC DNA]</scope>
    <source>
        <strain evidence="4 5">DSM 25995</strain>
    </source>
</reference>
<dbReference type="InterPro" id="IPR036465">
    <property type="entry name" value="vWFA_dom_sf"/>
</dbReference>
<dbReference type="Proteomes" id="UP000036426">
    <property type="component" value="Unassembled WGS sequence"/>
</dbReference>
<dbReference type="PATRIC" id="fig|754436.4.peg.4737"/>
<feature type="region of interest" description="Disordered" evidence="1">
    <location>
        <begin position="566"/>
        <end position="587"/>
    </location>
</feature>
<dbReference type="InterPro" id="IPR002035">
    <property type="entry name" value="VWF_A"/>
</dbReference>
<name>A0A0J1GFJ5_9GAMM</name>
<feature type="transmembrane region" description="Helical" evidence="2">
    <location>
        <begin position="25"/>
        <end position="41"/>
    </location>
</feature>
<evidence type="ECO:0000256" key="1">
    <source>
        <dbReference type="SAM" id="MobiDB-lite"/>
    </source>
</evidence>
<evidence type="ECO:0000259" key="3">
    <source>
        <dbReference type="PROSITE" id="PS50234"/>
    </source>
</evidence>
<gene>
    <name evidence="4" type="ORF">ABT58_22560</name>
</gene>
<evidence type="ECO:0000313" key="4">
    <source>
        <dbReference type="EMBL" id="KLU98474.1"/>
    </source>
</evidence>
<keyword evidence="5" id="KW-1185">Reference proteome</keyword>
<feature type="transmembrane region" description="Helical" evidence="2">
    <location>
        <begin position="322"/>
        <end position="345"/>
    </location>
</feature>
<dbReference type="SMART" id="SM00327">
    <property type="entry name" value="VWA"/>
    <property type="match status" value="1"/>
</dbReference>
<dbReference type="RefSeq" id="WP_047876689.1">
    <property type="nucleotide sequence ID" value="NZ_BMYC01000025.1"/>
</dbReference>
<dbReference type="AlphaFoldDB" id="A0A0J1GFJ5"/>
<dbReference type="EMBL" id="LDOV01000053">
    <property type="protein sequence ID" value="KLU98474.1"/>
    <property type="molecule type" value="Genomic_DNA"/>
</dbReference>